<proteinExistence type="predicted"/>
<organism evidence="1 2">
    <name type="scientific">Aromatoleum petrolei</name>
    <dbReference type="NCBI Taxonomy" id="76116"/>
    <lineage>
        <taxon>Bacteria</taxon>
        <taxon>Pseudomonadati</taxon>
        <taxon>Pseudomonadota</taxon>
        <taxon>Betaproteobacteria</taxon>
        <taxon>Rhodocyclales</taxon>
        <taxon>Rhodocyclaceae</taxon>
        <taxon>Aromatoleum</taxon>
    </lineage>
</organism>
<evidence type="ECO:0008006" key="3">
    <source>
        <dbReference type="Google" id="ProtNLM"/>
    </source>
</evidence>
<evidence type="ECO:0000313" key="2">
    <source>
        <dbReference type="Proteomes" id="UP000652074"/>
    </source>
</evidence>
<dbReference type="EMBL" id="WTVR01000026">
    <property type="protein sequence ID" value="NMF89578.1"/>
    <property type="molecule type" value="Genomic_DNA"/>
</dbReference>
<accession>A0ABX1MSK1</accession>
<dbReference type="SUPFAM" id="SSF143555">
    <property type="entry name" value="FwdE-like"/>
    <property type="match status" value="1"/>
</dbReference>
<gene>
    <name evidence="1" type="ORF">GPA26_13980</name>
</gene>
<dbReference type="RefSeq" id="WP_169206949.1">
    <property type="nucleotide sequence ID" value="NZ_CP059560.1"/>
</dbReference>
<name>A0ABX1MSK1_9RHOO</name>
<sequence>MRFPDFFAEVRRIELRDPLAAFLGASEGGVIEYGYEDAVKLAGHSCPTVASAYLLCVHALRALYPDRLPERGGLRVAFRGRLDEGVTGVIASVITLLTGAAQDGGFKGLGGRFVRRGLLDFAADQPLAMRFTRLDIGAAVDAQADLSSVPADPQTPELLARCLQAPDDLELSARFGRLWQERVRRILIEHGDDPAVFRIEPAS</sequence>
<comment type="caution">
    <text evidence="1">The sequence shown here is derived from an EMBL/GenBank/DDBJ whole genome shotgun (WGS) entry which is preliminary data.</text>
</comment>
<evidence type="ECO:0000313" key="1">
    <source>
        <dbReference type="EMBL" id="NMF89578.1"/>
    </source>
</evidence>
<reference evidence="1 2" key="1">
    <citation type="submission" date="2019-12" db="EMBL/GenBank/DDBJ databases">
        <title>Comparative genomics gives insights into the taxonomy of the Azoarcus-Aromatoleum group and reveals separate origins of nif in the plant-associated Azoarcus and non-plant-associated Aromatoleum sub-groups.</title>
        <authorList>
            <person name="Lafos M."/>
            <person name="Maluk M."/>
            <person name="Batista M."/>
            <person name="Junghare M."/>
            <person name="Carmona M."/>
            <person name="Faoro H."/>
            <person name="Cruz L.M."/>
            <person name="Battistoni F."/>
            <person name="De Souza E."/>
            <person name="Pedrosa F."/>
            <person name="Chen W.-M."/>
            <person name="Poole P.S."/>
            <person name="Dixon R.A."/>
            <person name="James E.K."/>
        </authorList>
    </citation>
    <scope>NUCLEOTIDE SEQUENCE [LARGE SCALE GENOMIC DNA]</scope>
    <source>
        <strain evidence="1 2">ToN1</strain>
    </source>
</reference>
<keyword evidence="2" id="KW-1185">Reference proteome</keyword>
<dbReference type="Proteomes" id="UP000652074">
    <property type="component" value="Unassembled WGS sequence"/>
</dbReference>
<protein>
    <recommendedName>
        <fullName evidence="3">Formylmethanofuran dehydrogenase subunit E domain-containing protein</fullName>
    </recommendedName>
</protein>